<dbReference type="RefSeq" id="WP_167703772.1">
    <property type="nucleotide sequence ID" value="NZ_CP118168.1"/>
</dbReference>
<keyword evidence="1" id="KW-0472">Membrane</keyword>
<protein>
    <submittedName>
        <fullName evidence="2">Uncharacterized protein</fullName>
    </submittedName>
</protein>
<proteinExistence type="predicted"/>
<keyword evidence="3" id="KW-1185">Reference proteome</keyword>
<sequence length="627" mass="71275">MNKQQKTFTFTSLYTGFIFMSLLGILIGITVSVYRERNVGLKQYAIDQNAIHNYLTQQSQSTLSSITLQDVFKQFPQLYFLRVSNAKTQTTILEATQNANTIWSQLPDDYQPQWWEISFYTQKINQFSITLNDDLHLNVVSVTNLLKHETIMTMTTFALTAVLILLGLSLVTAFFYRLPESKSEQSQVSKKTKQKQATGAIFTQEETTEALAHAEEEWLEEPTILKHEITTEDNLMDAPPLQETNNIPSSFDDINWDVIDNPDKETHESNILLDTEFPIDEDISQGDTVTPDTKEDFHLPEIDVSFFDEENTSKLEISDLDDLELPESMIHAEENLPTDNSLLLAPSEDLEYELSDPQELHFLNEEIPSDISLVENELDNPIAEPDISLHSPMDLEEDNLNTTTLESDLFNDPFEQEALTIIDSPSDSVETDELFLDPQLPLEPTPISTIIEDDLSSLIPDDDNISSVNLPLNKEMLASMDQPPHRESFISHLSQAITQYEEMTVILLQQEDPSSSLFQLLLENHIEKHYPEIVVDVEQTQGRYAILIANKNLSQSLIFIEDLHDLLELQELYFYIGVSSKSARNISANLLYEESLQALEKAISSGERGAMIAFKSNSDKFDTLNEN</sequence>
<reference evidence="2" key="1">
    <citation type="submission" date="2020-03" db="EMBL/GenBank/DDBJ databases">
        <title>Spirochaetal bacteria isolated from arthropods constitute a novel genus Entomospira genus novum within the order Spirochaetales.</title>
        <authorList>
            <person name="Grana-Miraglia L."/>
            <person name="Sikutova S."/>
            <person name="Fingerle V."/>
            <person name="Sing A."/>
            <person name="Castillo-Ramirez S."/>
            <person name="Margos G."/>
            <person name="Rudolf I."/>
        </authorList>
    </citation>
    <scope>NUCLEOTIDE SEQUENCE</scope>
    <source>
        <strain evidence="2">BR208</strain>
    </source>
</reference>
<gene>
    <name evidence="2" type="ORF">HCT46_05440</name>
</gene>
<name>A0A968GCN7_9SPIO</name>
<dbReference type="Proteomes" id="UP000752013">
    <property type="component" value="Unassembled WGS sequence"/>
</dbReference>
<keyword evidence="1" id="KW-0812">Transmembrane</keyword>
<evidence type="ECO:0000313" key="3">
    <source>
        <dbReference type="Proteomes" id="UP000752013"/>
    </source>
</evidence>
<organism evidence="2 3">
    <name type="scientific">Entomospira nematocerorum</name>
    <dbReference type="NCBI Taxonomy" id="2719987"/>
    <lineage>
        <taxon>Bacteria</taxon>
        <taxon>Pseudomonadati</taxon>
        <taxon>Spirochaetota</taxon>
        <taxon>Spirochaetia</taxon>
        <taxon>Spirochaetales</taxon>
        <taxon>Spirochaetaceae</taxon>
        <taxon>Entomospira</taxon>
    </lineage>
</organism>
<comment type="caution">
    <text evidence="2">The sequence shown here is derived from an EMBL/GenBank/DDBJ whole genome shotgun (WGS) entry which is preliminary data.</text>
</comment>
<evidence type="ECO:0000256" key="1">
    <source>
        <dbReference type="SAM" id="Phobius"/>
    </source>
</evidence>
<feature type="transmembrane region" description="Helical" evidence="1">
    <location>
        <begin position="157"/>
        <end position="176"/>
    </location>
</feature>
<keyword evidence="1" id="KW-1133">Transmembrane helix</keyword>
<dbReference type="EMBL" id="JAATLK010000001">
    <property type="protein sequence ID" value="NIZ47354.1"/>
    <property type="molecule type" value="Genomic_DNA"/>
</dbReference>
<dbReference type="AlphaFoldDB" id="A0A968GCN7"/>
<feature type="transmembrane region" description="Helical" evidence="1">
    <location>
        <begin position="12"/>
        <end position="34"/>
    </location>
</feature>
<accession>A0A968GCN7</accession>
<evidence type="ECO:0000313" key="2">
    <source>
        <dbReference type="EMBL" id="NIZ47354.1"/>
    </source>
</evidence>